<gene>
    <name evidence="2" type="ORF">Q8F55_006753</name>
</gene>
<accession>A0ABR3PY07</accession>
<name>A0ABR3PY07_9TREE</name>
<dbReference type="Proteomes" id="UP001565368">
    <property type="component" value="Unassembled WGS sequence"/>
</dbReference>
<dbReference type="EMBL" id="JBBXJM010000005">
    <property type="protein sequence ID" value="KAL1407331.1"/>
    <property type="molecule type" value="Genomic_DNA"/>
</dbReference>
<dbReference type="GeneID" id="95987796"/>
<feature type="region of interest" description="Disordered" evidence="1">
    <location>
        <begin position="89"/>
        <end position="110"/>
    </location>
</feature>
<reference evidence="2 3" key="1">
    <citation type="submission" date="2023-08" db="EMBL/GenBank/DDBJ databases">
        <title>Annotated Genome Sequence of Vanrija albida AlHP1.</title>
        <authorList>
            <person name="Herzog R."/>
        </authorList>
    </citation>
    <scope>NUCLEOTIDE SEQUENCE [LARGE SCALE GENOMIC DNA]</scope>
    <source>
        <strain evidence="2 3">AlHP1</strain>
    </source>
</reference>
<keyword evidence="3" id="KW-1185">Reference proteome</keyword>
<dbReference type="RefSeq" id="XP_069207275.1">
    <property type="nucleotide sequence ID" value="XM_069355204.1"/>
</dbReference>
<evidence type="ECO:0000313" key="3">
    <source>
        <dbReference type="Proteomes" id="UP001565368"/>
    </source>
</evidence>
<proteinExistence type="predicted"/>
<feature type="region of interest" description="Disordered" evidence="1">
    <location>
        <begin position="37"/>
        <end position="64"/>
    </location>
</feature>
<comment type="caution">
    <text evidence="2">The sequence shown here is derived from an EMBL/GenBank/DDBJ whole genome shotgun (WGS) entry which is preliminary data.</text>
</comment>
<evidence type="ECO:0000313" key="2">
    <source>
        <dbReference type="EMBL" id="KAL1407331.1"/>
    </source>
</evidence>
<protein>
    <submittedName>
        <fullName evidence="2">Uncharacterized protein</fullName>
    </submittedName>
</protein>
<sequence>MVSPASFFRTACARVASFIGTRNSAVPIPATTTDTSFSFASSSTVSSSPSSSSRPPSGLRPLRLVDAKPTGGVLKTKGLRKLRLPELVRRRSSRPASTTATDAYDDPDPFRANLAPFERTPRVARVPVFEASSHVAKYGAPALLDPVFSSLHFDSQISPGRIEREHDNATAAFLQENGNVDSPDLDTLLPLLPETRPALARLQRAVLRTAVASAALNLANTLHARATSMVKALIDSALPTAYLTALYGAVDEYVDMYVKPLGIALAKAERDADTAECYYLSTPGNCGIFKRSLLLVDAFRLILQERFDSLILDLAGSPFSRANGLSFYVLAPRHARLVVPDVESGLVEAWTVARDPDKVPVWVAADVREVEW</sequence>
<feature type="compositionally biased region" description="Low complexity" evidence="1">
    <location>
        <begin position="37"/>
        <end position="57"/>
    </location>
</feature>
<organism evidence="2 3">
    <name type="scientific">Vanrija albida</name>
    <dbReference type="NCBI Taxonomy" id="181172"/>
    <lineage>
        <taxon>Eukaryota</taxon>
        <taxon>Fungi</taxon>
        <taxon>Dikarya</taxon>
        <taxon>Basidiomycota</taxon>
        <taxon>Agaricomycotina</taxon>
        <taxon>Tremellomycetes</taxon>
        <taxon>Trichosporonales</taxon>
        <taxon>Trichosporonaceae</taxon>
        <taxon>Vanrija</taxon>
    </lineage>
</organism>
<evidence type="ECO:0000256" key="1">
    <source>
        <dbReference type="SAM" id="MobiDB-lite"/>
    </source>
</evidence>